<sequence length="296" mass="33830">MKKFVLLTVGLALMVFIQPLKAQESSNDGYNPNSVYPIHEDDIMFKKRVWRRMDLREKQNEPFFASNNEITKHIVNAAKAGIIPIYQGDSMVNRLTKEEFLEKLENPALQDMNMGGADDGWGDTGGDSWGNDDGWGDTAADESAGEEEESAPANEVSTQFLVREMSTLEIVEDMIFDKKRSVTNWDIQAIKIIIPAENFTSGVERTVGVFKYKDLVDLFRSNPEQMIWFNPQNSAEHKNLADAFALRLFNGRIVKVANPDDNMIIDIYDESPRQGIMASQWLEYELMEKEHELWSY</sequence>
<evidence type="ECO:0000256" key="2">
    <source>
        <dbReference type="SAM" id="SignalP"/>
    </source>
</evidence>
<dbReference type="NCBIfam" id="TIGR03523">
    <property type="entry name" value="GldN"/>
    <property type="match status" value="1"/>
</dbReference>
<evidence type="ECO:0000256" key="1">
    <source>
        <dbReference type="SAM" id="MobiDB-lite"/>
    </source>
</evidence>
<feature type="signal peptide" evidence="2">
    <location>
        <begin position="1"/>
        <end position="22"/>
    </location>
</feature>
<evidence type="ECO:0000313" key="3">
    <source>
        <dbReference type="EMBL" id="SMG21143.1"/>
    </source>
</evidence>
<feature type="compositionally biased region" description="Gly residues" evidence="1">
    <location>
        <begin position="117"/>
        <end position="128"/>
    </location>
</feature>
<proteinExistence type="predicted"/>
<name>A0A1X7J1C9_9BACT</name>
<gene>
    <name evidence="3" type="ORF">SAMN05661096_01155</name>
</gene>
<keyword evidence="2" id="KW-0732">Signal</keyword>
<organism evidence="3 4">
    <name type="scientific">Marivirga sericea</name>
    <dbReference type="NCBI Taxonomy" id="1028"/>
    <lineage>
        <taxon>Bacteria</taxon>
        <taxon>Pseudomonadati</taxon>
        <taxon>Bacteroidota</taxon>
        <taxon>Cytophagia</taxon>
        <taxon>Cytophagales</taxon>
        <taxon>Marivirgaceae</taxon>
        <taxon>Marivirga</taxon>
    </lineage>
</organism>
<dbReference type="AlphaFoldDB" id="A0A1X7J1C9"/>
<feature type="compositionally biased region" description="Acidic residues" evidence="1">
    <location>
        <begin position="139"/>
        <end position="150"/>
    </location>
</feature>
<accession>A0A1X7J1C9</accession>
<dbReference type="EMBL" id="FXAW01000002">
    <property type="protein sequence ID" value="SMG21143.1"/>
    <property type="molecule type" value="Genomic_DNA"/>
</dbReference>
<dbReference type="Pfam" id="PF19841">
    <property type="entry name" value="GldN"/>
    <property type="match status" value="1"/>
</dbReference>
<feature type="chain" id="PRO_5013027629" evidence="2">
    <location>
        <begin position="23"/>
        <end position="296"/>
    </location>
</feature>
<reference evidence="4" key="1">
    <citation type="submission" date="2017-04" db="EMBL/GenBank/DDBJ databases">
        <authorList>
            <person name="Varghese N."/>
            <person name="Submissions S."/>
        </authorList>
    </citation>
    <scope>NUCLEOTIDE SEQUENCE [LARGE SCALE GENOMIC DNA]</scope>
    <source>
        <strain evidence="4">DSM 4125</strain>
    </source>
</reference>
<evidence type="ECO:0000313" key="4">
    <source>
        <dbReference type="Proteomes" id="UP000193804"/>
    </source>
</evidence>
<dbReference type="RefSeq" id="WP_085516488.1">
    <property type="nucleotide sequence ID" value="NZ_FXAW01000002.1"/>
</dbReference>
<keyword evidence="4" id="KW-1185">Reference proteome</keyword>
<dbReference type="STRING" id="1028.SAMN05661096_01155"/>
<dbReference type="InterPro" id="IPR019847">
    <property type="entry name" value="Gliding_motility_assoc_GldN"/>
</dbReference>
<protein>
    <submittedName>
        <fullName evidence="3">Gliding motility associated protien GldN</fullName>
    </submittedName>
</protein>
<dbReference type="Proteomes" id="UP000193804">
    <property type="component" value="Unassembled WGS sequence"/>
</dbReference>
<feature type="region of interest" description="Disordered" evidence="1">
    <location>
        <begin position="111"/>
        <end position="156"/>
    </location>
</feature>
<dbReference type="OrthoDB" id="1141916at2"/>